<dbReference type="SUPFAM" id="SSF63380">
    <property type="entry name" value="Riboflavin synthase domain-like"/>
    <property type="match status" value="1"/>
</dbReference>
<evidence type="ECO:0000256" key="9">
    <source>
        <dbReference type="SAM" id="MobiDB-lite"/>
    </source>
</evidence>
<evidence type="ECO:0000256" key="7">
    <source>
        <dbReference type="ARBA" id="ARBA00023002"/>
    </source>
</evidence>
<feature type="region of interest" description="Disordered" evidence="9">
    <location>
        <begin position="268"/>
        <end position="287"/>
    </location>
</feature>
<evidence type="ECO:0000313" key="12">
    <source>
        <dbReference type="Proteomes" id="UP001216150"/>
    </source>
</evidence>
<dbReference type="GO" id="GO:0005886">
    <property type="term" value="C:plasma membrane"/>
    <property type="evidence" value="ECO:0007669"/>
    <property type="project" value="UniProtKB-SubCell"/>
</dbReference>
<dbReference type="PROSITE" id="PS51384">
    <property type="entry name" value="FAD_FR"/>
    <property type="match status" value="1"/>
</dbReference>
<comment type="catalytic activity">
    <reaction evidence="8">
        <text>2 a Fe(II)-siderophore + NADP(+) + H(+) = 2 a Fe(III)-siderophore + NADPH</text>
        <dbReference type="Rhea" id="RHEA:28795"/>
        <dbReference type="Rhea" id="RHEA-COMP:11342"/>
        <dbReference type="Rhea" id="RHEA-COMP:11344"/>
        <dbReference type="ChEBI" id="CHEBI:15378"/>
        <dbReference type="ChEBI" id="CHEBI:29033"/>
        <dbReference type="ChEBI" id="CHEBI:29034"/>
        <dbReference type="ChEBI" id="CHEBI:57783"/>
        <dbReference type="ChEBI" id="CHEBI:58349"/>
        <dbReference type="EC" id="1.16.1.9"/>
    </reaction>
</comment>
<dbReference type="InterPro" id="IPR013112">
    <property type="entry name" value="FAD-bd_8"/>
</dbReference>
<dbReference type="InterPro" id="IPR013121">
    <property type="entry name" value="Fe_red_NAD-bd_6"/>
</dbReference>
<dbReference type="InterPro" id="IPR051410">
    <property type="entry name" value="Ferric/Cupric_Reductase"/>
</dbReference>
<evidence type="ECO:0000256" key="6">
    <source>
        <dbReference type="ARBA" id="ARBA00022982"/>
    </source>
</evidence>
<dbReference type="PANTHER" id="PTHR32361:SF9">
    <property type="entry name" value="FERRIC REDUCTASE TRANSMEMBRANE COMPONENT 3-RELATED"/>
    <property type="match status" value="1"/>
</dbReference>
<keyword evidence="6" id="KW-0249">Electron transport</keyword>
<evidence type="ECO:0000256" key="2">
    <source>
        <dbReference type="ARBA" id="ARBA00006278"/>
    </source>
</evidence>
<keyword evidence="12" id="KW-1185">Reference proteome</keyword>
<reference evidence="11 12" key="1">
    <citation type="journal article" date="2023" name="IMA Fungus">
        <title>Comparative genomic study of the Penicillium genus elucidates a diverse pangenome and 15 lateral gene transfer events.</title>
        <authorList>
            <person name="Petersen C."/>
            <person name="Sorensen T."/>
            <person name="Nielsen M.R."/>
            <person name="Sondergaard T.E."/>
            <person name="Sorensen J.L."/>
            <person name="Fitzpatrick D.A."/>
            <person name="Frisvad J.C."/>
            <person name="Nielsen K.L."/>
        </authorList>
    </citation>
    <scope>NUCLEOTIDE SEQUENCE [LARGE SCALE GENOMIC DNA]</scope>
    <source>
        <strain evidence="11 12">IBT 29057</strain>
    </source>
</reference>
<proteinExistence type="inferred from homology"/>
<dbReference type="InterPro" id="IPR017927">
    <property type="entry name" value="FAD-bd_FR_type"/>
</dbReference>
<comment type="caution">
    <text evidence="11">The sequence shown here is derived from an EMBL/GenBank/DDBJ whole genome shotgun (WGS) entry which is preliminary data.</text>
</comment>
<evidence type="ECO:0000256" key="5">
    <source>
        <dbReference type="ARBA" id="ARBA00022475"/>
    </source>
</evidence>
<dbReference type="GO" id="GO:0052851">
    <property type="term" value="F:ferric-chelate reductase (NADPH) activity"/>
    <property type="evidence" value="ECO:0007669"/>
    <property type="project" value="UniProtKB-EC"/>
</dbReference>
<dbReference type="EC" id="1.16.1.9" evidence="3"/>
<dbReference type="SUPFAM" id="SSF52343">
    <property type="entry name" value="Ferredoxin reductase-like, C-terminal NADP-linked domain"/>
    <property type="match status" value="1"/>
</dbReference>
<dbReference type="AlphaFoldDB" id="A0AAD6DBN9"/>
<evidence type="ECO:0000256" key="8">
    <source>
        <dbReference type="ARBA" id="ARBA00048483"/>
    </source>
</evidence>
<evidence type="ECO:0000256" key="3">
    <source>
        <dbReference type="ARBA" id="ARBA00012668"/>
    </source>
</evidence>
<protein>
    <recommendedName>
        <fullName evidence="3">ferric-chelate reductase (NADPH)</fullName>
        <ecNumber evidence="3">1.16.1.9</ecNumber>
    </recommendedName>
</protein>
<gene>
    <name evidence="11" type="ORF">N7450_011453</name>
</gene>
<dbReference type="GO" id="GO:0015677">
    <property type="term" value="P:copper ion import"/>
    <property type="evidence" value="ECO:0007669"/>
    <property type="project" value="TreeGrafter"/>
</dbReference>
<keyword evidence="4" id="KW-0813">Transport</keyword>
<comment type="subcellular location">
    <subcellularLocation>
        <location evidence="1">Cell membrane</location>
        <topology evidence="1">Multi-pass membrane protein</topology>
    </subcellularLocation>
</comment>
<evidence type="ECO:0000313" key="11">
    <source>
        <dbReference type="EMBL" id="KAJ5568967.1"/>
    </source>
</evidence>
<dbReference type="Pfam" id="PF08030">
    <property type="entry name" value="NAD_binding_6"/>
    <property type="match status" value="1"/>
</dbReference>
<dbReference type="Proteomes" id="UP001216150">
    <property type="component" value="Unassembled WGS sequence"/>
</dbReference>
<dbReference type="InterPro" id="IPR039261">
    <property type="entry name" value="FNR_nucleotide-bd"/>
</dbReference>
<keyword evidence="7" id="KW-0560">Oxidoreductase</keyword>
<sequence length="381" mass="42990">MVLQKWDKSATVSCGASDIGGWVSFHLEIFNGEYNPYIWTCTAVWAFDRVLRYGRILAINRVATKSTGRYIEGANLIKVTVPIRGIIRPQPGTYYYIYMMGGLKIWECHPFTLSSWESGALNKGSSTQLTFMFRVFNGFTRRVHDRLTVDGQIESDLEKFNKPIRLVIEGPYGHTHNLSGYTSVLFIVGGLGVTVALSHLQSLLESAARNKNMRTRRIHVVWSVREERLLKEVYEQDLAQWQNPGTTRNFGLRLDAYLTNDTAVCSSQRRHISPIPTPNNNSPADKEMVSDEKVHGLSRTSDILPNGTLPSASFHKNIFHHRPRIHDIVYDVVEACAMPQENLAVVSCGPGAFSDDVRDAVAKALGRGYNDLDFYPETFTW</sequence>
<dbReference type="GO" id="GO:0006879">
    <property type="term" value="P:intracellular iron ion homeostasis"/>
    <property type="evidence" value="ECO:0007669"/>
    <property type="project" value="TreeGrafter"/>
</dbReference>
<evidence type="ECO:0000256" key="1">
    <source>
        <dbReference type="ARBA" id="ARBA00004651"/>
    </source>
</evidence>
<comment type="similarity">
    <text evidence="2">Belongs to the ferric reductase (FRE) family.</text>
</comment>
<feature type="domain" description="FAD-binding FR-type" evidence="10">
    <location>
        <begin position="49"/>
        <end position="178"/>
    </location>
</feature>
<dbReference type="EMBL" id="JAQJAC010000010">
    <property type="protein sequence ID" value="KAJ5568967.1"/>
    <property type="molecule type" value="Genomic_DNA"/>
</dbReference>
<keyword evidence="5" id="KW-0472">Membrane</keyword>
<evidence type="ECO:0000256" key="4">
    <source>
        <dbReference type="ARBA" id="ARBA00022448"/>
    </source>
</evidence>
<dbReference type="PANTHER" id="PTHR32361">
    <property type="entry name" value="FERRIC/CUPRIC REDUCTASE TRANSMEMBRANE COMPONENT"/>
    <property type="match status" value="1"/>
</dbReference>
<organism evidence="11 12">
    <name type="scientific">Penicillium hetheringtonii</name>
    <dbReference type="NCBI Taxonomy" id="911720"/>
    <lineage>
        <taxon>Eukaryota</taxon>
        <taxon>Fungi</taxon>
        <taxon>Dikarya</taxon>
        <taxon>Ascomycota</taxon>
        <taxon>Pezizomycotina</taxon>
        <taxon>Eurotiomycetes</taxon>
        <taxon>Eurotiomycetidae</taxon>
        <taxon>Eurotiales</taxon>
        <taxon>Aspergillaceae</taxon>
        <taxon>Penicillium</taxon>
    </lineage>
</organism>
<dbReference type="Pfam" id="PF08022">
    <property type="entry name" value="FAD_binding_8"/>
    <property type="match status" value="1"/>
</dbReference>
<name>A0AAD6DBN9_9EURO</name>
<accession>A0AAD6DBN9</accession>
<dbReference type="CDD" id="cd06186">
    <property type="entry name" value="NOX_Duox_like_FAD_NADP"/>
    <property type="match status" value="1"/>
</dbReference>
<dbReference type="Gene3D" id="3.40.50.80">
    <property type="entry name" value="Nucleotide-binding domain of ferredoxin-NADP reductase (FNR) module"/>
    <property type="match status" value="1"/>
</dbReference>
<dbReference type="InterPro" id="IPR017938">
    <property type="entry name" value="Riboflavin_synthase-like_b-brl"/>
</dbReference>
<dbReference type="GO" id="GO:0006826">
    <property type="term" value="P:iron ion transport"/>
    <property type="evidence" value="ECO:0007669"/>
    <property type="project" value="TreeGrafter"/>
</dbReference>
<keyword evidence="5" id="KW-1003">Cell membrane</keyword>
<evidence type="ECO:0000259" key="10">
    <source>
        <dbReference type="PROSITE" id="PS51384"/>
    </source>
</evidence>